<protein>
    <submittedName>
        <fullName evidence="2">G_PROTEIN_RECEP_F1_2 domain-containing protein</fullName>
    </submittedName>
</protein>
<proteinExistence type="predicted"/>
<dbReference type="Proteomes" id="UP000095286">
    <property type="component" value="Unplaced"/>
</dbReference>
<reference evidence="2" key="1">
    <citation type="submission" date="2016-11" db="UniProtKB">
        <authorList>
            <consortium name="WormBaseParasite"/>
        </authorList>
    </citation>
    <scope>IDENTIFICATION</scope>
    <source>
        <strain evidence="2">KR3021</strain>
    </source>
</reference>
<sequence>MTIADLILSGIVYPVEFIVHAFDLTVNRQLMMIMHGLSWIGIIISSISLVFMNLDKLYFFKFPLRYSQYFTQRRVTTITIISWILSALFVIVAWITKSFRCIDEHCSTLAIFENKIHVYLSFMVIVGIMPTATSLLVGFYIFKVVKTHSKQIAQEAALFQKDDYSKNSKCDNKGSSLVANRLRTFYFIFISSLFTAITLLPYRMIVNPIITLSVLPQYRKRFIRSICFWNVDNANGSDKSLIRTSIGDI</sequence>
<dbReference type="WBParaSite" id="RSKR_0000941300.1">
    <property type="protein sequence ID" value="RSKR_0000941300.1"/>
    <property type="gene ID" value="RSKR_0000941300"/>
</dbReference>
<name>A0AC35UC62_9BILA</name>
<accession>A0AC35UC62</accession>
<evidence type="ECO:0000313" key="2">
    <source>
        <dbReference type="WBParaSite" id="RSKR_0000941300.1"/>
    </source>
</evidence>
<evidence type="ECO:0000313" key="1">
    <source>
        <dbReference type="Proteomes" id="UP000095286"/>
    </source>
</evidence>
<organism evidence="1 2">
    <name type="scientific">Rhabditophanes sp. KR3021</name>
    <dbReference type="NCBI Taxonomy" id="114890"/>
    <lineage>
        <taxon>Eukaryota</taxon>
        <taxon>Metazoa</taxon>
        <taxon>Ecdysozoa</taxon>
        <taxon>Nematoda</taxon>
        <taxon>Chromadorea</taxon>
        <taxon>Rhabditida</taxon>
        <taxon>Tylenchina</taxon>
        <taxon>Panagrolaimomorpha</taxon>
        <taxon>Strongyloidoidea</taxon>
        <taxon>Alloionematidae</taxon>
        <taxon>Rhabditophanes</taxon>
    </lineage>
</organism>